<dbReference type="SUPFAM" id="SSF51569">
    <property type="entry name" value="Aldolase"/>
    <property type="match status" value="1"/>
</dbReference>
<dbReference type="InterPro" id="IPR001585">
    <property type="entry name" value="TAL/FSA"/>
</dbReference>
<dbReference type="PANTHER" id="PTHR10683:SF40">
    <property type="entry name" value="FRUCTOSE-6-PHOSPHATE ALDOLASE 1-RELATED"/>
    <property type="match status" value="1"/>
</dbReference>
<dbReference type="GO" id="GO:0005975">
    <property type="term" value="P:carbohydrate metabolic process"/>
    <property type="evidence" value="ECO:0007669"/>
    <property type="project" value="InterPro"/>
</dbReference>
<dbReference type="RefSeq" id="WP_181833843.1">
    <property type="nucleotide sequence ID" value="NZ_CP025198.1"/>
</dbReference>
<dbReference type="EMBL" id="CP025198">
    <property type="protein sequence ID" value="AXE38494.1"/>
    <property type="molecule type" value="Genomic_DNA"/>
</dbReference>
<sequence length="229" mass="24385">MENLDVAPGCPIPVRVFADSAVREDVEPWLKTGLLSGVTTNPTLLKRAGLTVSDIPEVARWAVGEGDREVCFQLWGDTAEEQYANAMRIHELAPAALIKIPVTPAGATVISRLHSQGIQVLMTAVYAAKHAAIASALGVRYFAPYYNRMRVAGLDGAAEIGRMAAAIPQDGRGPLILAASVKSGAQVVELLQVGVRVFTLPPAVIADVFADKLTDRAIADFEQDMRAAL</sequence>
<gene>
    <name evidence="2" type="primary">tal_1</name>
    <name evidence="2" type="ORF">JS278_01319</name>
</gene>
<organism evidence="2 3">
    <name type="scientific">Acidipropionibacterium virtanenii</name>
    <dbReference type="NCBI Taxonomy" id="2057246"/>
    <lineage>
        <taxon>Bacteria</taxon>
        <taxon>Bacillati</taxon>
        <taxon>Actinomycetota</taxon>
        <taxon>Actinomycetes</taxon>
        <taxon>Propionibacteriales</taxon>
        <taxon>Propionibacteriaceae</taxon>
        <taxon>Acidipropionibacterium</taxon>
    </lineage>
</organism>
<dbReference type="Pfam" id="PF00923">
    <property type="entry name" value="TAL_FSA"/>
    <property type="match status" value="1"/>
</dbReference>
<dbReference type="InterPro" id="IPR013785">
    <property type="entry name" value="Aldolase_TIM"/>
</dbReference>
<dbReference type="KEGG" id="acij:JS278_01319"/>
<dbReference type="InterPro" id="IPR018225">
    <property type="entry name" value="Transaldolase_AS"/>
</dbReference>
<keyword evidence="3" id="KW-1185">Reference proteome</keyword>
<proteinExistence type="predicted"/>
<dbReference type="AlphaFoldDB" id="A0A344UT96"/>
<dbReference type="PANTHER" id="PTHR10683">
    <property type="entry name" value="TRANSALDOLASE"/>
    <property type="match status" value="1"/>
</dbReference>
<evidence type="ECO:0000313" key="3">
    <source>
        <dbReference type="Proteomes" id="UP000251995"/>
    </source>
</evidence>
<evidence type="ECO:0000256" key="1">
    <source>
        <dbReference type="ARBA" id="ARBA00023270"/>
    </source>
</evidence>
<dbReference type="EC" id="2.2.1.2" evidence="2"/>
<dbReference type="PROSITE" id="PS01054">
    <property type="entry name" value="TRANSALDOLASE_1"/>
    <property type="match status" value="1"/>
</dbReference>
<reference evidence="2 3" key="1">
    <citation type="submission" date="2017-12" db="EMBL/GenBank/DDBJ databases">
        <title>The whole genome sequence of the Acidipropionibacterium virtanenii sp. nov. type strain JS278.</title>
        <authorList>
            <person name="Laine P."/>
            <person name="Deptula P."/>
            <person name="Varmanen P."/>
            <person name="Auvinen P."/>
        </authorList>
    </citation>
    <scope>NUCLEOTIDE SEQUENCE [LARGE SCALE GENOMIC DNA]</scope>
    <source>
        <strain evidence="2 3">JS278</strain>
    </source>
</reference>
<accession>A0A344UT96</accession>
<name>A0A344UT96_9ACTN</name>
<evidence type="ECO:0000313" key="2">
    <source>
        <dbReference type="EMBL" id="AXE38494.1"/>
    </source>
</evidence>
<keyword evidence="1" id="KW-0704">Schiff base</keyword>
<dbReference type="GO" id="GO:0004801">
    <property type="term" value="F:transaldolase activity"/>
    <property type="evidence" value="ECO:0007669"/>
    <property type="project" value="UniProtKB-EC"/>
</dbReference>
<keyword evidence="2" id="KW-0808">Transferase</keyword>
<dbReference type="Proteomes" id="UP000251995">
    <property type="component" value="Chromosome"/>
</dbReference>
<dbReference type="Gene3D" id="3.20.20.70">
    <property type="entry name" value="Aldolase class I"/>
    <property type="match status" value="1"/>
</dbReference>
<protein>
    <submittedName>
        <fullName evidence="2">Transaldolase</fullName>
        <ecNumber evidence="2">2.2.1.2</ecNumber>
    </submittedName>
</protein>